<dbReference type="Gene3D" id="1.20.120.450">
    <property type="entry name" value="dinb family like domain"/>
    <property type="match status" value="1"/>
</dbReference>
<reference evidence="2 3" key="1">
    <citation type="submission" date="2020-05" db="EMBL/GenBank/DDBJ databases">
        <title>Hymenobacter terrestris sp. nov. and Hymenobacter lapidiphilus sp. nov., isolated from regoliths in Antarctica.</title>
        <authorList>
            <person name="Sedlacek I."/>
            <person name="Pantucek R."/>
            <person name="Zeman M."/>
            <person name="Holochova P."/>
            <person name="Kralova S."/>
            <person name="Stankova E."/>
            <person name="Sedo O."/>
            <person name="Micenkova L."/>
            <person name="Svec P."/>
            <person name="Gupta V."/>
            <person name="Sood U."/>
            <person name="Korpole U.S."/>
            <person name="Lal R."/>
        </authorList>
    </citation>
    <scope>NUCLEOTIDE SEQUENCE [LARGE SCALE GENOMIC DNA]</scope>
    <source>
        <strain evidence="2 3">P5342</strain>
    </source>
</reference>
<dbReference type="RefSeq" id="WP_176906713.1">
    <property type="nucleotide sequence ID" value="NZ_JABKAU010000003.1"/>
</dbReference>
<dbReference type="EMBL" id="JABKAU010000003">
    <property type="protein sequence ID" value="NVO30002.1"/>
    <property type="molecule type" value="Genomic_DNA"/>
</dbReference>
<dbReference type="InterPro" id="IPR034660">
    <property type="entry name" value="DinB/YfiT-like"/>
</dbReference>
<sequence>MNNRLHLRLEHLERATNHLLATVEAMGERATVAPGPEQWSAVQVVQHLLVAETGVGQYIEKKLREADKLRPTGLAGFLKSRLLRLALRLPGLRFKVPRYLAELTPAEVPALPELRTQWEAVRRHLERLLNEYPGKLLSRAIFKHPRSGMLTIHQTLDFMLDHVLHHQKQVERIAASVEKLEARS</sequence>
<dbReference type="AlphaFoldDB" id="A0A7Y7PLJ8"/>
<evidence type="ECO:0000313" key="2">
    <source>
        <dbReference type="EMBL" id="NVO30002.1"/>
    </source>
</evidence>
<dbReference type="Pfam" id="PF12867">
    <property type="entry name" value="DinB_2"/>
    <property type="match status" value="1"/>
</dbReference>
<dbReference type="SUPFAM" id="SSF109854">
    <property type="entry name" value="DinB/YfiT-like putative metalloenzymes"/>
    <property type="match status" value="1"/>
</dbReference>
<gene>
    <name evidence="2" type="ORF">HW554_02180</name>
</gene>
<evidence type="ECO:0000313" key="3">
    <source>
        <dbReference type="Proteomes" id="UP000565521"/>
    </source>
</evidence>
<proteinExistence type="predicted"/>
<accession>A0A7Y7PLJ8</accession>
<evidence type="ECO:0000259" key="1">
    <source>
        <dbReference type="Pfam" id="PF12867"/>
    </source>
</evidence>
<protein>
    <submittedName>
        <fullName evidence="2">DinB family protein</fullName>
    </submittedName>
</protein>
<dbReference type="InterPro" id="IPR024775">
    <property type="entry name" value="DinB-like"/>
</dbReference>
<comment type="caution">
    <text evidence="2">The sequence shown here is derived from an EMBL/GenBank/DDBJ whole genome shotgun (WGS) entry which is preliminary data.</text>
</comment>
<keyword evidence="3" id="KW-1185">Reference proteome</keyword>
<name>A0A7Y7PLJ8_9BACT</name>
<feature type="domain" description="DinB-like" evidence="1">
    <location>
        <begin position="11"/>
        <end position="170"/>
    </location>
</feature>
<dbReference type="Proteomes" id="UP000565521">
    <property type="component" value="Unassembled WGS sequence"/>
</dbReference>
<organism evidence="2 3">
    <name type="scientific">Hymenobacter lapidiphilus</name>
    <dbReference type="NCBI Taxonomy" id="2608003"/>
    <lineage>
        <taxon>Bacteria</taxon>
        <taxon>Pseudomonadati</taxon>
        <taxon>Bacteroidota</taxon>
        <taxon>Cytophagia</taxon>
        <taxon>Cytophagales</taxon>
        <taxon>Hymenobacteraceae</taxon>
        <taxon>Hymenobacter</taxon>
    </lineage>
</organism>